<evidence type="ECO:0008006" key="4">
    <source>
        <dbReference type="Google" id="ProtNLM"/>
    </source>
</evidence>
<dbReference type="RefSeq" id="XP_066935140.1">
    <property type="nucleotide sequence ID" value="XM_067079039.1"/>
</dbReference>
<reference evidence="2" key="1">
    <citation type="submission" date="2021-01" db="UniProtKB">
        <authorList>
            <consortium name="EnsemblMetazoa"/>
        </authorList>
    </citation>
    <scope>IDENTIFICATION</scope>
</reference>
<evidence type="ECO:0000313" key="2">
    <source>
        <dbReference type="EnsemblMetazoa" id="CLYHEMP010070.1"/>
    </source>
</evidence>
<organism evidence="2 3">
    <name type="scientific">Clytia hemisphaerica</name>
    <dbReference type="NCBI Taxonomy" id="252671"/>
    <lineage>
        <taxon>Eukaryota</taxon>
        <taxon>Metazoa</taxon>
        <taxon>Cnidaria</taxon>
        <taxon>Hydrozoa</taxon>
        <taxon>Hydroidolina</taxon>
        <taxon>Leptothecata</taxon>
        <taxon>Obeliida</taxon>
        <taxon>Clytiidae</taxon>
        <taxon>Clytia</taxon>
    </lineage>
</organism>
<evidence type="ECO:0000313" key="3">
    <source>
        <dbReference type="Proteomes" id="UP000594262"/>
    </source>
</evidence>
<dbReference type="EnsemblMetazoa" id="CLYHEMT010070.1">
    <property type="protein sequence ID" value="CLYHEMP010070.1"/>
    <property type="gene ID" value="CLYHEMG010070"/>
</dbReference>
<keyword evidence="1" id="KW-0732">Signal</keyword>
<protein>
    <recommendedName>
        <fullName evidence="4">Apple domain-containing protein</fullName>
    </recommendedName>
</protein>
<sequence>MNRNLGVWLLISSALFCSIEGGVLRYNSGGQSSDGSALWLANFVKTEKVWLKDPVNTASADSKVISSDVIQHDQGDDKCRHKCIVHPECRSYNIALLGVGEFYCELTKYHYKDTVVDKVAQGEDGKDNWSVVEP</sequence>
<accession>A0A7M5UGL4</accession>
<name>A0A7M5UGL4_9CNID</name>
<feature type="signal peptide" evidence="1">
    <location>
        <begin position="1"/>
        <end position="21"/>
    </location>
</feature>
<keyword evidence="3" id="KW-1185">Reference proteome</keyword>
<dbReference type="GeneID" id="136822758"/>
<proteinExistence type="predicted"/>
<dbReference type="AlphaFoldDB" id="A0A7M5UGL4"/>
<evidence type="ECO:0000256" key="1">
    <source>
        <dbReference type="SAM" id="SignalP"/>
    </source>
</evidence>
<feature type="chain" id="PRO_5029811144" description="Apple domain-containing protein" evidence="1">
    <location>
        <begin position="22"/>
        <end position="134"/>
    </location>
</feature>
<dbReference type="Proteomes" id="UP000594262">
    <property type="component" value="Unplaced"/>
</dbReference>